<dbReference type="Pfam" id="PF13359">
    <property type="entry name" value="DDE_Tnp_4"/>
    <property type="match status" value="1"/>
</dbReference>
<dbReference type="EMBL" id="JAVRBK010000002">
    <property type="protein sequence ID" value="KAK5648198.1"/>
    <property type="molecule type" value="Genomic_DNA"/>
</dbReference>
<evidence type="ECO:0000313" key="5">
    <source>
        <dbReference type="Proteomes" id="UP001329430"/>
    </source>
</evidence>
<evidence type="ECO:0000259" key="3">
    <source>
        <dbReference type="Pfam" id="PF13359"/>
    </source>
</evidence>
<accession>A0AAN7VPM4</accession>
<dbReference type="AlphaFoldDB" id="A0AAN7VPM4"/>
<sequence>MENILNFGAWADEDEDSDVDYLIMLHILNDEDMLEHRANLYGRFLFDNLSNTECINFILLALVDLQPLFGFSATIISKTCNEMLSLIYRNKEHLLNNLSQVPYLNLIKLRHYSQAIREGGCPLQNCWGFIDGTARPICRPSINQQNYYSGHKRTHCVKYQSVICPDGLIISLKGAYEGRRHDAGIFRESGLYQELEENVVFVGAGERFVLYGDQAYGLQELLIRPYTEHEIGIDQLRQDFNNHMRVLRVSVEWGFGKILQLFAFLDFKKNQKLLLQNVEAMYKVGMILTNCHTCLYGSETSAYFNVDPPALEEYLG</sequence>
<keyword evidence="5" id="KW-1185">Reference proteome</keyword>
<dbReference type="GO" id="GO:0046872">
    <property type="term" value="F:metal ion binding"/>
    <property type="evidence" value="ECO:0007669"/>
    <property type="project" value="UniProtKB-KW"/>
</dbReference>
<evidence type="ECO:0000256" key="1">
    <source>
        <dbReference type="ARBA" id="ARBA00001968"/>
    </source>
</evidence>
<comment type="cofactor">
    <cofactor evidence="1">
        <name>a divalent metal cation</name>
        <dbReference type="ChEBI" id="CHEBI:60240"/>
    </cofactor>
</comment>
<dbReference type="InterPro" id="IPR027806">
    <property type="entry name" value="HARBI1_dom"/>
</dbReference>
<name>A0AAN7VPM4_9COLE</name>
<dbReference type="PANTHER" id="PTHR48471">
    <property type="entry name" value="DDE TNP4 DOMAIN-CONTAINING PROTEIN"/>
    <property type="match status" value="1"/>
</dbReference>
<protein>
    <recommendedName>
        <fullName evidence="3">DDE Tnp4 domain-containing protein</fullName>
    </recommendedName>
</protein>
<comment type="caution">
    <text evidence="4">The sequence shown here is derived from an EMBL/GenBank/DDBJ whole genome shotgun (WGS) entry which is preliminary data.</text>
</comment>
<gene>
    <name evidence="4" type="ORF">RI129_003090</name>
</gene>
<proteinExistence type="predicted"/>
<dbReference type="Proteomes" id="UP001329430">
    <property type="component" value="Chromosome 2"/>
</dbReference>
<keyword evidence="2" id="KW-0479">Metal-binding</keyword>
<evidence type="ECO:0000256" key="2">
    <source>
        <dbReference type="ARBA" id="ARBA00022723"/>
    </source>
</evidence>
<reference evidence="4 5" key="1">
    <citation type="journal article" date="2024" name="Insects">
        <title>An Improved Chromosome-Level Genome Assembly of the Firefly Pyrocoelia pectoralis.</title>
        <authorList>
            <person name="Fu X."/>
            <person name="Meyer-Rochow V.B."/>
            <person name="Ballantyne L."/>
            <person name="Zhu X."/>
        </authorList>
    </citation>
    <scope>NUCLEOTIDE SEQUENCE [LARGE SCALE GENOMIC DNA]</scope>
    <source>
        <strain evidence="4">XCY_ONT2</strain>
    </source>
</reference>
<organism evidence="4 5">
    <name type="scientific">Pyrocoelia pectoralis</name>
    <dbReference type="NCBI Taxonomy" id="417401"/>
    <lineage>
        <taxon>Eukaryota</taxon>
        <taxon>Metazoa</taxon>
        <taxon>Ecdysozoa</taxon>
        <taxon>Arthropoda</taxon>
        <taxon>Hexapoda</taxon>
        <taxon>Insecta</taxon>
        <taxon>Pterygota</taxon>
        <taxon>Neoptera</taxon>
        <taxon>Endopterygota</taxon>
        <taxon>Coleoptera</taxon>
        <taxon>Polyphaga</taxon>
        <taxon>Elateriformia</taxon>
        <taxon>Elateroidea</taxon>
        <taxon>Lampyridae</taxon>
        <taxon>Lampyrinae</taxon>
        <taxon>Pyrocoelia</taxon>
    </lineage>
</organism>
<evidence type="ECO:0000313" key="4">
    <source>
        <dbReference type="EMBL" id="KAK5648198.1"/>
    </source>
</evidence>
<feature type="domain" description="DDE Tnp4" evidence="3">
    <location>
        <begin position="130"/>
        <end position="290"/>
    </location>
</feature>
<dbReference type="PANTHER" id="PTHR48471:SF1">
    <property type="entry name" value="DDE TNP4 DOMAIN-CONTAINING PROTEIN"/>
    <property type="match status" value="1"/>
</dbReference>